<dbReference type="SUPFAM" id="SSF64167">
    <property type="entry name" value="SurE-like"/>
    <property type="match status" value="1"/>
</dbReference>
<gene>
    <name evidence="5" type="ORF">jhhlp_005469</name>
</gene>
<protein>
    <recommendedName>
        <fullName evidence="4">Survival protein SurE-like phosphatase/nucleotidase domain-containing protein</fullName>
    </recommendedName>
</protein>
<dbReference type="InterPro" id="IPR002828">
    <property type="entry name" value="SurE-like_Pase/nucleotidase"/>
</dbReference>
<dbReference type="EMBL" id="NLAX01000700">
    <property type="protein sequence ID" value="PKS08193.1"/>
    <property type="molecule type" value="Genomic_DNA"/>
</dbReference>
<keyword evidence="3" id="KW-0378">Hydrolase</keyword>
<sequence>MCCSLGKPSFPAFVSWFAVAYSKMRTTVLFLAAIGLFVDQGLGARIIQSNDDGWAELYVRSFHDSLNAAGHDVILSCPAENKSGTGSLDVEPAPRRQPCQYNSCPAGSGAIGVDATNPRLNWVNSYPVTAMRYGISTISTQFWNGQLPDLAVSGPNVGSNLWLAVHFSGTVGAAVYAAHEVGVPAIAFSGASDGTLAWNTNPAPTRSLVYGELARRLTDAVLASGKPYLPSDVWLNVNFPEVGDACATADDFKWVLSRINPGLFSAADVEHCGGTRLPTETDVVNADGCYISISVGDASDKTTAPEDKQAVVLGKLKNMLTCLP</sequence>
<dbReference type="InterPro" id="IPR030048">
    <property type="entry name" value="SurE"/>
</dbReference>
<dbReference type="InterPro" id="IPR036523">
    <property type="entry name" value="SurE-like_sf"/>
</dbReference>
<dbReference type="PANTHER" id="PTHR30457">
    <property type="entry name" value="5'-NUCLEOTIDASE SURE"/>
    <property type="match status" value="1"/>
</dbReference>
<feature type="domain" description="Survival protein SurE-like phosphatase/nucleotidase" evidence="4">
    <location>
        <begin position="46"/>
        <end position="243"/>
    </location>
</feature>
<evidence type="ECO:0000313" key="5">
    <source>
        <dbReference type="EMBL" id="PKS08193.1"/>
    </source>
</evidence>
<reference evidence="5 6" key="1">
    <citation type="journal article" date="2017" name="G3 (Bethesda)">
        <title>First Draft Genome Sequence of the Pathogenic Fungus Lomentospora prolificans (Formerly Scedosporium prolificans).</title>
        <authorList>
            <person name="Luo R."/>
            <person name="Zimin A."/>
            <person name="Workman R."/>
            <person name="Fan Y."/>
            <person name="Pertea G."/>
            <person name="Grossman N."/>
            <person name="Wear M.P."/>
            <person name="Jia B."/>
            <person name="Miller H."/>
            <person name="Casadevall A."/>
            <person name="Timp W."/>
            <person name="Zhang S.X."/>
            <person name="Salzberg S.L."/>
        </authorList>
    </citation>
    <scope>NUCLEOTIDE SEQUENCE [LARGE SCALE GENOMIC DNA]</scope>
    <source>
        <strain evidence="5 6">JHH-5317</strain>
    </source>
</reference>
<dbReference type="AlphaFoldDB" id="A0A2N3N6X0"/>
<keyword evidence="2" id="KW-0479">Metal-binding</keyword>
<name>A0A2N3N6X0_9PEZI</name>
<accession>A0A2N3N6X0</accession>
<dbReference type="VEuPathDB" id="FungiDB:jhhlp_005469"/>
<organism evidence="5 6">
    <name type="scientific">Lomentospora prolificans</name>
    <dbReference type="NCBI Taxonomy" id="41688"/>
    <lineage>
        <taxon>Eukaryota</taxon>
        <taxon>Fungi</taxon>
        <taxon>Dikarya</taxon>
        <taxon>Ascomycota</taxon>
        <taxon>Pezizomycotina</taxon>
        <taxon>Sordariomycetes</taxon>
        <taxon>Hypocreomycetidae</taxon>
        <taxon>Microascales</taxon>
        <taxon>Microascaceae</taxon>
        <taxon>Lomentospora</taxon>
    </lineage>
</organism>
<evidence type="ECO:0000256" key="3">
    <source>
        <dbReference type="ARBA" id="ARBA00022801"/>
    </source>
</evidence>
<dbReference type="Proteomes" id="UP000233524">
    <property type="component" value="Unassembled WGS sequence"/>
</dbReference>
<dbReference type="InParanoid" id="A0A2N3N6X0"/>
<comment type="caution">
    <text evidence="5">The sequence shown here is derived from an EMBL/GenBank/DDBJ whole genome shotgun (WGS) entry which is preliminary data.</text>
</comment>
<dbReference type="Pfam" id="PF01975">
    <property type="entry name" value="SurE"/>
    <property type="match status" value="1"/>
</dbReference>
<comment type="similarity">
    <text evidence="1">Belongs to the SurE nucleotidase family.</text>
</comment>
<evidence type="ECO:0000256" key="2">
    <source>
        <dbReference type="ARBA" id="ARBA00022723"/>
    </source>
</evidence>
<dbReference type="OrthoDB" id="4018688at2759"/>
<dbReference type="GO" id="GO:0008252">
    <property type="term" value="F:nucleotidase activity"/>
    <property type="evidence" value="ECO:0007669"/>
    <property type="project" value="InterPro"/>
</dbReference>
<dbReference type="STRING" id="41688.A0A2N3N6X0"/>
<dbReference type="PANTHER" id="PTHR30457:SF0">
    <property type="entry name" value="PHOSPHATASE, PUTATIVE (AFU_ORTHOLOGUE AFUA_4G01070)-RELATED"/>
    <property type="match status" value="1"/>
</dbReference>
<evidence type="ECO:0000313" key="6">
    <source>
        <dbReference type="Proteomes" id="UP000233524"/>
    </source>
</evidence>
<evidence type="ECO:0000259" key="4">
    <source>
        <dbReference type="Pfam" id="PF01975"/>
    </source>
</evidence>
<proteinExistence type="inferred from homology"/>
<evidence type="ECO:0000256" key="1">
    <source>
        <dbReference type="ARBA" id="ARBA00011062"/>
    </source>
</evidence>
<keyword evidence="6" id="KW-1185">Reference proteome</keyword>
<dbReference type="GO" id="GO:0046872">
    <property type="term" value="F:metal ion binding"/>
    <property type="evidence" value="ECO:0007669"/>
    <property type="project" value="UniProtKB-KW"/>
</dbReference>
<dbReference type="Gene3D" id="3.40.1210.10">
    <property type="entry name" value="Survival protein SurE-like phosphatase/nucleotidase"/>
    <property type="match status" value="1"/>
</dbReference>